<proteinExistence type="predicted"/>
<gene>
    <name evidence="2" type="ORF">A3J77_01525</name>
</gene>
<name>A0A1F8DLJ4_9BACT</name>
<protein>
    <submittedName>
        <fullName evidence="2">Uncharacterized protein</fullName>
    </submittedName>
</protein>
<reference evidence="2 3" key="1">
    <citation type="journal article" date="2016" name="Nat. Commun.">
        <title>Thousands of microbial genomes shed light on interconnected biogeochemical processes in an aquifer system.</title>
        <authorList>
            <person name="Anantharaman K."/>
            <person name="Brown C.T."/>
            <person name="Hug L.A."/>
            <person name="Sharon I."/>
            <person name="Castelle C.J."/>
            <person name="Probst A.J."/>
            <person name="Thomas B.C."/>
            <person name="Singh A."/>
            <person name="Wilkins M.J."/>
            <person name="Karaoz U."/>
            <person name="Brodie E.L."/>
            <person name="Williams K.H."/>
            <person name="Hubbard S.S."/>
            <person name="Banfield J.F."/>
        </authorList>
    </citation>
    <scope>NUCLEOTIDE SEQUENCE [LARGE SCALE GENOMIC DNA]</scope>
</reference>
<dbReference type="AlphaFoldDB" id="A0A1F8DLJ4"/>
<accession>A0A1F8DLJ4</accession>
<feature type="region of interest" description="Disordered" evidence="1">
    <location>
        <begin position="55"/>
        <end position="79"/>
    </location>
</feature>
<sequence>MIKNQNLNLKNQNDNSKFKNSINELMLVHETPQPKIKWSKLFEKSVSQAERAWFRRRRRARPRASAPTSLGSEIASFQE</sequence>
<dbReference type="Proteomes" id="UP000182002">
    <property type="component" value="Unassembled WGS sequence"/>
</dbReference>
<comment type="caution">
    <text evidence="2">The sequence shown here is derived from an EMBL/GenBank/DDBJ whole genome shotgun (WGS) entry which is preliminary data.</text>
</comment>
<evidence type="ECO:0000313" key="2">
    <source>
        <dbReference type="EMBL" id="OGM89292.1"/>
    </source>
</evidence>
<dbReference type="EMBL" id="MGIO01000031">
    <property type="protein sequence ID" value="OGM89292.1"/>
    <property type="molecule type" value="Genomic_DNA"/>
</dbReference>
<organism evidence="2 3">
    <name type="scientific">Candidatus Wolfebacteria bacterium RBG_13_41_7</name>
    <dbReference type="NCBI Taxonomy" id="1802554"/>
    <lineage>
        <taxon>Bacteria</taxon>
        <taxon>Candidatus Wolfeibacteriota</taxon>
    </lineage>
</organism>
<evidence type="ECO:0000313" key="3">
    <source>
        <dbReference type="Proteomes" id="UP000182002"/>
    </source>
</evidence>
<evidence type="ECO:0000256" key="1">
    <source>
        <dbReference type="SAM" id="MobiDB-lite"/>
    </source>
</evidence>
<feature type="compositionally biased region" description="Polar residues" evidence="1">
    <location>
        <begin position="67"/>
        <end position="79"/>
    </location>
</feature>